<keyword evidence="1" id="KW-0812">Transmembrane</keyword>
<feature type="transmembrane region" description="Helical" evidence="1">
    <location>
        <begin position="130"/>
        <end position="151"/>
    </location>
</feature>
<dbReference type="AlphaFoldDB" id="A0A3Q9J7H7"/>
<evidence type="ECO:0000256" key="1">
    <source>
        <dbReference type="SAM" id="Phobius"/>
    </source>
</evidence>
<name>A0A3Q9J7H7_9MICO</name>
<organism evidence="2 3">
    <name type="scientific">Microbacterium oxydans</name>
    <dbReference type="NCBI Taxonomy" id="82380"/>
    <lineage>
        <taxon>Bacteria</taxon>
        <taxon>Bacillati</taxon>
        <taxon>Actinomycetota</taxon>
        <taxon>Actinomycetes</taxon>
        <taxon>Micrococcales</taxon>
        <taxon>Microbacteriaceae</taxon>
        <taxon>Microbacterium</taxon>
    </lineage>
</organism>
<protein>
    <recommendedName>
        <fullName evidence="4">Polysaccharide biosynthesis protein</fullName>
    </recommendedName>
</protein>
<dbReference type="KEGG" id="moy:CVS54_03016"/>
<keyword evidence="1" id="KW-1133">Transmembrane helix</keyword>
<feature type="transmembrane region" description="Helical" evidence="1">
    <location>
        <begin position="75"/>
        <end position="94"/>
    </location>
</feature>
<feature type="transmembrane region" description="Helical" evidence="1">
    <location>
        <begin position="34"/>
        <end position="54"/>
    </location>
</feature>
<gene>
    <name evidence="2" type="ORF">CVS54_03016</name>
</gene>
<proteinExistence type="predicted"/>
<evidence type="ECO:0000313" key="3">
    <source>
        <dbReference type="Proteomes" id="UP000274841"/>
    </source>
</evidence>
<feature type="transmembrane region" description="Helical" evidence="1">
    <location>
        <begin position="258"/>
        <end position="283"/>
    </location>
</feature>
<accession>A0A3Q9J7H7</accession>
<dbReference type="RefSeq" id="WP_127012576.1">
    <property type="nucleotide sequence ID" value="NZ_CP031422.1"/>
</dbReference>
<evidence type="ECO:0008006" key="4">
    <source>
        <dbReference type="Google" id="ProtNLM"/>
    </source>
</evidence>
<feature type="transmembrane region" description="Helical" evidence="1">
    <location>
        <begin position="330"/>
        <end position="350"/>
    </location>
</feature>
<keyword evidence="1" id="KW-0472">Membrane</keyword>
<evidence type="ECO:0000313" key="2">
    <source>
        <dbReference type="EMBL" id="AZS41657.1"/>
    </source>
</evidence>
<sequence length="384" mass="39918">MSSLRLILTSSAAAVATLSVQVLGLITLAPTDFGLFSIVYLAGAFALSLALSLICEAATRSRQDAPTSWADFSGASTEFALIFAAVSALVVSLTNSPLTPYWWLIALAIGGGAYRSTARFYAVENGDARGSVLGDAIAAVVAVVLSVVTLTLHSGELSWVLGTWAASSVVAAVFSRWPALGRPGVLVRWTRQRWTAIAPLVRDSLIMDASSIGTPYALAPILGVGPFGVYRAVSNVAAPVRLLLNPIRPRIARLRMSAATVGAVVAGGIVLGGLAAGVLLLLGETSWPLGTLRDLIPFAAPTAIFVMANMVGHTFYIVSRLRASRRGLLTARLVQTALGVVGPLAGALLGGLSGAIWAYALSTLLSSLFWLLVARRADQLPVTA</sequence>
<reference evidence="2 3" key="1">
    <citation type="submission" date="2018-08" db="EMBL/GenBank/DDBJ databases">
        <title>Microbacterium oxydans strain HG3.</title>
        <authorList>
            <person name="ORTET P."/>
        </authorList>
    </citation>
    <scope>NUCLEOTIDE SEQUENCE [LARGE SCALE GENOMIC DNA]</scope>
    <source>
        <strain evidence="2 3">HG3</strain>
    </source>
</reference>
<feature type="transmembrane region" description="Helical" evidence="1">
    <location>
        <begin position="295"/>
        <end position="318"/>
    </location>
</feature>
<dbReference type="EMBL" id="CP031422">
    <property type="protein sequence ID" value="AZS41657.1"/>
    <property type="molecule type" value="Genomic_DNA"/>
</dbReference>
<feature type="transmembrane region" description="Helical" evidence="1">
    <location>
        <begin position="157"/>
        <end position="174"/>
    </location>
</feature>
<dbReference type="Proteomes" id="UP000274841">
    <property type="component" value="Chromosome"/>
</dbReference>
<feature type="transmembrane region" description="Helical" evidence="1">
    <location>
        <begin position="100"/>
        <end position="118"/>
    </location>
</feature>